<sequence length="34" mass="3576">MGRGLTGGLSAASPFKQDSGPAADWVQSKWKGKR</sequence>
<keyword evidence="3" id="KW-1185">Reference proteome</keyword>
<evidence type="ECO:0000313" key="2">
    <source>
        <dbReference type="EMBL" id="OQR76169.1"/>
    </source>
</evidence>
<dbReference type="InParanoid" id="A0A1V9XRQ6"/>
<reference evidence="2 3" key="1">
    <citation type="journal article" date="2017" name="Gigascience">
        <title>Draft genome of the honey bee ectoparasitic mite, Tropilaelaps mercedesae, is shaped by the parasitic life history.</title>
        <authorList>
            <person name="Dong X."/>
            <person name="Armstrong S.D."/>
            <person name="Xia D."/>
            <person name="Makepeace B.L."/>
            <person name="Darby A.C."/>
            <person name="Kadowaki T."/>
        </authorList>
    </citation>
    <scope>NUCLEOTIDE SEQUENCE [LARGE SCALE GENOMIC DNA]</scope>
    <source>
        <strain evidence="2">Wuxi-XJTLU</strain>
    </source>
</reference>
<feature type="region of interest" description="Disordered" evidence="1">
    <location>
        <begin position="1"/>
        <end position="34"/>
    </location>
</feature>
<dbReference type="Proteomes" id="UP000192247">
    <property type="component" value="Unassembled WGS sequence"/>
</dbReference>
<accession>A0A1V9XRQ6</accession>
<evidence type="ECO:0000313" key="3">
    <source>
        <dbReference type="Proteomes" id="UP000192247"/>
    </source>
</evidence>
<gene>
    <name evidence="2" type="ORF">BIW11_03134</name>
</gene>
<comment type="caution">
    <text evidence="2">The sequence shown here is derived from an EMBL/GenBank/DDBJ whole genome shotgun (WGS) entry which is preliminary data.</text>
</comment>
<protein>
    <submittedName>
        <fullName evidence="2">Uncharacterized protein</fullName>
    </submittedName>
</protein>
<proteinExistence type="predicted"/>
<dbReference type="AlphaFoldDB" id="A0A1V9XRQ6"/>
<organism evidence="2 3">
    <name type="scientific">Tropilaelaps mercedesae</name>
    <dbReference type="NCBI Taxonomy" id="418985"/>
    <lineage>
        <taxon>Eukaryota</taxon>
        <taxon>Metazoa</taxon>
        <taxon>Ecdysozoa</taxon>
        <taxon>Arthropoda</taxon>
        <taxon>Chelicerata</taxon>
        <taxon>Arachnida</taxon>
        <taxon>Acari</taxon>
        <taxon>Parasitiformes</taxon>
        <taxon>Mesostigmata</taxon>
        <taxon>Gamasina</taxon>
        <taxon>Dermanyssoidea</taxon>
        <taxon>Laelapidae</taxon>
        <taxon>Tropilaelaps</taxon>
    </lineage>
</organism>
<name>A0A1V9XRQ6_9ACAR</name>
<evidence type="ECO:0000256" key="1">
    <source>
        <dbReference type="SAM" id="MobiDB-lite"/>
    </source>
</evidence>
<dbReference type="EMBL" id="MNPL01005214">
    <property type="protein sequence ID" value="OQR76169.1"/>
    <property type="molecule type" value="Genomic_DNA"/>
</dbReference>